<feature type="region of interest" description="Disordered" evidence="2">
    <location>
        <begin position="214"/>
        <end position="286"/>
    </location>
</feature>
<protein>
    <submittedName>
        <fullName evidence="3">Uncharacterized protein</fullName>
    </submittedName>
</protein>
<sequence length="347" mass="38847">MAMAHVKFTKPPDLSGRTPIYRLSKTVAPPPQPTPPQPSPQLVHHTNNANYLAPYHPYPPGFQPYIPPQTPSQPSSQPPPQPPSQPHSTPQDNKENGVAKAQTPQSHNSPAQGSPMTKRRGRKLQESETLILVNCCLEYQSLYHDNPQRFWYCVATSLKRQIKRNFSWQSCRQIVEELVAERRERRRDVAAGKKKEQPMTELVLATDKWISFTDAPPGGTIASPAQPLKRPGPEPTNDSNAKRPKPQEAAHTSQPVSQPATQQQPQPISFPTYPPQPSAIPTIPSGPTMAEFQTLKVDIRSLRMDVQAARRELIEVRREMNSKLDTILQTLQEVKAQNEAKESDTES</sequence>
<proteinExistence type="predicted"/>
<organism evidence="3 4">
    <name type="scientific">Aspergillus mulundensis</name>
    <dbReference type="NCBI Taxonomy" id="1810919"/>
    <lineage>
        <taxon>Eukaryota</taxon>
        <taxon>Fungi</taxon>
        <taxon>Dikarya</taxon>
        <taxon>Ascomycota</taxon>
        <taxon>Pezizomycotina</taxon>
        <taxon>Eurotiomycetes</taxon>
        <taxon>Eurotiomycetidae</taxon>
        <taxon>Eurotiales</taxon>
        <taxon>Aspergillaceae</taxon>
        <taxon>Aspergillus</taxon>
        <taxon>Aspergillus subgen. Nidulantes</taxon>
    </lineage>
</organism>
<evidence type="ECO:0000256" key="1">
    <source>
        <dbReference type="SAM" id="Coils"/>
    </source>
</evidence>
<reference evidence="3 4" key="1">
    <citation type="journal article" date="2018" name="IMA Fungus">
        <title>IMA Genome-F 9: Draft genome sequence of Annulohypoxylon stygium, Aspergillus mulundensis, Berkeleyomyces basicola (syn. Thielaviopsis basicola), Ceratocystis smalleyi, two Cercospora beticola strains, Coleophoma cylindrospora, Fusarium fracticaudum, Phialophora cf. hyalina, and Morchella septimelata.</title>
        <authorList>
            <person name="Wingfield B.D."/>
            <person name="Bills G.F."/>
            <person name="Dong Y."/>
            <person name="Huang W."/>
            <person name="Nel W.J."/>
            <person name="Swalarsk-Parry B.S."/>
            <person name="Vaghefi N."/>
            <person name="Wilken P.M."/>
            <person name="An Z."/>
            <person name="de Beer Z.W."/>
            <person name="De Vos L."/>
            <person name="Chen L."/>
            <person name="Duong T.A."/>
            <person name="Gao Y."/>
            <person name="Hammerbacher A."/>
            <person name="Kikkert J.R."/>
            <person name="Li Y."/>
            <person name="Li H."/>
            <person name="Li K."/>
            <person name="Li Q."/>
            <person name="Liu X."/>
            <person name="Ma X."/>
            <person name="Naidoo K."/>
            <person name="Pethybridge S.J."/>
            <person name="Sun J."/>
            <person name="Steenkamp E.T."/>
            <person name="van der Nest M.A."/>
            <person name="van Wyk S."/>
            <person name="Wingfield M.J."/>
            <person name="Xiong C."/>
            <person name="Yue Q."/>
            <person name="Zhang X."/>
        </authorList>
    </citation>
    <scope>NUCLEOTIDE SEQUENCE [LARGE SCALE GENOMIC DNA]</scope>
    <source>
        <strain evidence="3 4">DSM 5745</strain>
    </source>
</reference>
<comment type="caution">
    <text evidence="3">The sequence shown here is derived from an EMBL/GenBank/DDBJ whole genome shotgun (WGS) entry which is preliminary data.</text>
</comment>
<dbReference type="OrthoDB" id="4503124at2759"/>
<keyword evidence="4" id="KW-1185">Reference proteome</keyword>
<feature type="compositionally biased region" description="Pro residues" evidence="2">
    <location>
        <begin position="28"/>
        <end position="39"/>
    </location>
</feature>
<dbReference type="EMBL" id="PVWQ01000003">
    <property type="protein sequence ID" value="RDW86965.1"/>
    <property type="molecule type" value="Genomic_DNA"/>
</dbReference>
<feature type="compositionally biased region" description="Polar residues" evidence="2">
    <location>
        <begin position="102"/>
        <end position="115"/>
    </location>
</feature>
<evidence type="ECO:0000313" key="4">
    <source>
        <dbReference type="Proteomes" id="UP000256690"/>
    </source>
</evidence>
<keyword evidence="1" id="KW-0175">Coiled coil</keyword>
<dbReference type="AlphaFoldDB" id="A0A3D8SKU9"/>
<dbReference type="Proteomes" id="UP000256690">
    <property type="component" value="Unassembled WGS sequence"/>
</dbReference>
<dbReference type="STRING" id="1810919.A0A3D8SKU9"/>
<dbReference type="GeneID" id="38113977"/>
<evidence type="ECO:0000256" key="2">
    <source>
        <dbReference type="SAM" id="MobiDB-lite"/>
    </source>
</evidence>
<dbReference type="RefSeq" id="XP_026606489.1">
    <property type="nucleotide sequence ID" value="XM_026745623.1"/>
</dbReference>
<feature type="compositionally biased region" description="Pro residues" evidence="2">
    <location>
        <begin position="56"/>
        <end position="85"/>
    </location>
</feature>
<gene>
    <name evidence="3" type="ORF">DSM5745_03607</name>
</gene>
<feature type="compositionally biased region" description="Polar residues" evidence="2">
    <location>
        <begin position="250"/>
        <end position="269"/>
    </location>
</feature>
<feature type="coiled-coil region" evidence="1">
    <location>
        <begin position="292"/>
        <end position="344"/>
    </location>
</feature>
<name>A0A3D8SKU9_9EURO</name>
<accession>A0A3D8SKU9</accession>
<evidence type="ECO:0000313" key="3">
    <source>
        <dbReference type="EMBL" id="RDW86965.1"/>
    </source>
</evidence>
<feature type="region of interest" description="Disordered" evidence="2">
    <location>
        <begin position="1"/>
        <end position="123"/>
    </location>
</feature>